<reference evidence="1 2" key="2">
    <citation type="journal article" date="2016" name="Genome Announc.">
        <title>Complete Genome Sequence of Sphingopyxis macrogoltabida Strain 203N (NBRC 111659), a Polyethylene Glycol Degrader.</title>
        <authorList>
            <person name="Ohtsubo Y."/>
            <person name="Nonoyama S."/>
            <person name="Nagata Y."/>
            <person name="Numata M."/>
            <person name="Tsuchikane K."/>
            <person name="Hosoyama A."/>
            <person name="Yamazoe A."/>
            <person name="Tsuda M."/>
            <person name="Fujita N."/>
            <person name="Kawai F."/>
        </authorList>
    </citation>
    <scope>NUCLEOTIDE SEQUENCE [LARGE SCALE GENOMIC DNA]</scope>
    <source>
        <strain evidence="1 2">203N</strain>
    </source>
</reference>
<evidence type="ECO:0000313" key="1">
    <source>
        <dbReference type="EMBL" id="AMU90511.1"/>
    </source>
</evidence>
<protein>
    <submittedName>
        <fullName evidence="1">Uncharacterized protein</fullName>
    </submittedName>
</protein>
<gene>
    <name evidence="1" type="ORF">ATM17_15925</name>
</gene>
<dbReference type="AlphaFoldDB" id="A0AAC9AVV5"/>
<dbReference type="Proteomes" id="UP000076088">
    <property type="component" value="Chromosome"/>
</dbReference>
<reference evidence="2" key="1">
    <citation type="submission" date="2015-11" db="EMBL/GenBank/DDBJ databases">
        <title>Complete genome sequence of a polyethylene-glycol degrader Sphingopyxis macrogoltabida 203N (NBRC 111659).</title>
        <authorList>
            <person name="Yoshiyuki O."/>
            <person name="Shouta N."/>
            <person name="Nagata Y."/>
            <person name="Numata M."/>
            <person name="Tsuchikane K."/>
            <person name="Hosoyama A."/>
            <person name="Yamazoe A."/>
            <person name="Tsuda M."/>
            <person name="Fujita N."/>
            <person name="Kawai F."/>
        </authorList>
    </citation>
    <scope>NUCLEOTIDE SEQUENCE [LARGE SCALE GENOMIC DNA]</scope>
    <source>
        <strain evidence="2">203N</strain>
    </source>
</reference>
<dbReference type="EMBL" id="CP013344">
    <property type="protein sequence ID" value="AMU90511.1"/>
    <property type="molecule type" value="Genomic_DNA"/>
</dbReference>
<proteinExistence type="predicted"/>
<accession>A0AAC9AVV5</accession>
<organism evidence="1 2">
    <name type="scientific">Sphingopyxis macrogoltabida</name>
    <name type="common">Sphingomonas macrogoltabidus</name>
    <dbReference type="NCBI Taxonomy" id="33050"/>
    <lineage>
        <taxon>Bacteria</taxon>
        <taxon>Pseudomonadati</taxon>
        <taxon>Pseudomonadota</taxon>
        <taxon>Alphaproteobacteria</taxon>
        <taxon>Sphingomonadales</taxon>
        <taxon>Sphingomonadaceae</taxon>
        <taxon>Sphingopyxis</taxon>
    </lineage>
</organism>
<evidence type="ECO:0000313" key="2">
    <source>
        <dbReference type="Proteomes" id="UP000076088"/>
    </source>
</evidence>
<sequence>MVQDTAWLDIANCPSQTTVLVCNDCLLGWHAVAIQDALGEWYYEGIGLRLRLKYEPTHYQELPSIYPISLRLGRVSAQ</sequence>
<name>A0AAC9AVV5_SPHMC</name>
<keyword evidence="2" id="KW-1185">Reference proteome</keyword>